<keyword evidence="4" id="KW-0106">Calcium</keyword>
<dbReference type="GO" id="GO:0042060">
    <property type="term" value="P:wound healing"/>
    <property type="evidence" value="ECO:0000318"/>
    <property type="project" value="GO_Central"/>
</dbReference>
<sequence>MNELESYATLFTDRAVGPALLPIQGAGQQDQGSPLGTLHHRWDSLVQRAQERHRQLEGIAPAAHQFQQLLDTFQDWVSATEMRLTELWRATGSMGQIEKAHEDVQVLYQEVQSKPAELEGVLEKGQMLLELVSGEEAQLTQEKMDTLRVRYVIIAQSAADIRQRLEQTLEATLRLDPSQEDVSIWLGRMEKLVASITSEGAERIPLSTSDVEKLEQVILSELTHLSNIEGRFGGLSCLTLEMEAIEAQLREHKLLAVEILQHRGILERLLCISETLLSLCPDPTQERLKTHLMSLRELYPRIVALGATPPACLEHSLSLLTQFSEAEEELLPWMQEMEEAVAQLRNMELTDTDFRGQQEQLQSLREVIAEHKPLVTKLHRVSCKLSELSPDGAHVFQLRFEAAEKQYCSLREAVRQAAAILEDTVPRYSQLSERMDLMRDNLERVRERLQNCSAVSGEPSRIREQLRENSLVQAELEKLGMALQNINKQGTELSSSAPSGGSQAQVLQQQAEQLLGEWRSLCSQGEERDLWLSGLLTLAERFWHGLSDLALTLSDTQQTVLDCEEPGNDPDSIRTRLDAMLALREDIDNQQTDLDTLGTIGVELMSLCGDMEKPHVTKSLDELYSLWNGLNKLWNERYNRLEEQLKATLRYQDTTQRLRDWLLSAELRISEQFLVGGDLEVVKRQLCDLKEFKRELYQHRLELETLGHMNGGKVPKDSASECPVGDLRERWDSLEEEAVNRQHQLEDALLGLGQFQNQLEELLNWLSHTTEQLQGPRAPCIDLQACEIELAKHKVLRNDVLSHARTVESVNEAGSGILLSSTGDGAETLQARLRELNQRWEFVQGKTERRQLELENDLSRVQDVTLEITELLQWLEQVETHLSLSRPIWGHLDSAREALAEHLDLCKDMESKQPTYNSVRDRLQHLLASCTLPRGSSAEHQLRILEQKWESAHCRVQERKERLSDGLAMITEFYNTMQELSAWLAQAECRATTAPPPSVVLETVTNQIQEHKGLLQEIKLQDEKLSGLELVCSRLKDVSRKPEGDLTQSLVQSTRERLGKVQERAGERGRSLEEARKLAKQFSESAHMLLEWMQEVDQSLDSSPIDTTMSQEDIKQQLLLHKEFQKVLRSKRPVYEATLRSGRALREKGRLPEDGQMLDEVLGQLRERWEHICTRSTERQHKLEESLLFSGKFIDALQALMDWLYRAEPQLSEEMPVGGDRDIVNDLLDKHKVFQKELGKRASCMKTLKHSVRDLSRGGISTDSHWLQRQMEELGHRWDLVCQLSVSKQARLEAALRQAEEFHSLVSSFLESLGESERTLKYGVIPEEEQALQDCRRQQQELMSALQCQQHALECIVSLGQEILVACHPNSVITIKSWLNITKTRYQEVMSWAHQQGERIKSQIQSLATEREEVTRLIDWITAAEEALSLRDQDPLPEDMAALEELISHHAVFMEELNKKEPEVERVTKNCKRKVPETRPPTSRKNSAKRQNSLKSPQAGSSLTLLDLVPPTPHMAQLLNRWQQLWFLSLDRQCRLQSAQQRLEELQEFAHFDFAVWRKRYMQWIGQMKSRILDVFRGIDRDQDGRISQREFMDSVLSSRFPTNSLEMNAVANIFDINGDGFIDYYEFVSALHPSRDPLRKCADADQIQDEVNRQVAQCNCPKRFQVEQISANRYRFGESQQLRMVRILRSSLMVRVGGGWIALDEFLVKNDPCRVKGRTNLKINEKYLSPDSVPAGQLKCTGNQGNLLPKGISPSRSNSSLSLYSSASAPSSPQGRKIVLRRTRSGDRTPRSQASLIPDGAELHFSAANGSAGPPSTDKPGMPPT</sequence>
<dbReference type="Gene3D" id="1.20.58.60">
    <property type="match status" value="12"/>
</dbReference>
<evidence type="ECO:0000256" key="7">
    <source>
        <dbReference type="SAM" id="MobiDB-lite"/>
    </source>
</evidence>
<name>A0A8J1JRF6_XENTR</name>
<evidence type="ECO:0000256" key="6">
    <source>
        <dbReference type="SAM" id="Coils"/>
    </source>
</evidence>
<keyword evidence="10" id="KW-1185">Reference proteome</keyword>
<dbReference type="GeneID" id="100495047"/>
<protein>
    <submittedName>
        <fullName evidence="11">Microtubule-actin cross-linking factor 1</fullName>
    </submittedName>
</protein>
<evidence type="ECO:0000313" key="11">
    <source>
        <dbReference type="RefSeq" id="XP_031760478.1"/>
    </source>
</evidence>
<dbReference type="FunFam" id="3.30.920.20:FF:000001">
    <property type="entry name" value="Microtubule-actin cross-linking factor 1"/>
    <property type="match status" value="1"/>
</dbReference>
<feature type="region of interest" description="Disordered" evidence="7">
    <location>
        <begin position="1745"/>
        <end position="1826"/>
    </location>
</feature>
<dbReference type="SMART" id="SM00054">
    <property type="entry name" value="EFh"/>
    <property type="match status" value="2"/>
</dbReference>
<dbReference type="OrthoDB" id="10016565at2759"/>
<evidence type="ECO:0000256" key="3">
    <source>
        <dbReference type="ARBA" id="ARBA00022723"/>
    </source>
</evidence>
<dbReference type="InterPro" id="IPR018247">
    <property type="entry name" value="EF_Hand_1_Ca_BS"/>
</dbReference>
<dbReference type="SMART" id="SM00243">
    <property type="entry name" value="GAS2"/>
    <property type="match status" value="1"/>
</dbReference>
<dbReference type="PROSITE" id="PS50222">
    <property type="entry name" value="EF_HAND_2"/>
    <property type="match status" value="2"/>
</dbReference>
<dbReference type="KEGG" id="xtr:100495047"/>
<keyword evidence="3" id="KW-0479">Metal-binding</keyword>
<evidence type="ECO:0000256" key="5">
    <source>
        <dbReference type="ARBA" id="ARBA00023212"/>
    </source>
</evidence>
<dbReference type="CDD" id="cd00051">
    <property type="entry name" value="EFh"/>
    <property type="match status" value="1"/>
</dbReference>
<proteinExistence type="predicted"/>
<evidence type="ECO:0000313" key="10">
    <source>
        <dbReference type="Proteomes" id="UP000008143"/>
    </source>
</evidence>
<dbReference type="Proteomes" id="UP000008143">
    <property type="component" value="Chromosome 6"/>
</dbReference>
<accession>A0A8J1JRF6</accession>
<dbReference type="GO" id="GO:0005886">
    <property type="term" value="C:plasma membrane"/>
    <property type="evidence" value="ECO:0007669"/>
    <property type="project" value="UniProtKB-SubCell"/>
</dbReference>
<dbReference type="PANTHER" id="PTHR23169">
    <property type="entry name" value="ENVOPLAKIN"/>
    <property type="match status" value="1"/>
</dbReference>
<gene>
    <name evidence="11 12" type="primary">LOC100495047</name>
</gene>
<dbReference type="PROSITE" id="PS00018">
    <property type="entry name" value="EF_HAND_1"/>
    <property type="match status" value="2"/>
</dbReference>
<dbReference type="Pfam" id="PF00435">
    <property type="entry name" value="Spectrin"/>
    <property type="match status" value="7"/>
</dbReference>
<evidence type="ECO:0000259" key="9">
    <source>
        <dbReference type="PROSITE" id="PS51460"/>
    </source>
</evidence>
<dbReference type="PROSITE" id="PS51460">
    <property type="entry name" value="GAR"/>
    <property type="match status" value="1"/>
</dbReference>
<dbReference type="InterPro" id="IPR018159">
    <property type="entry name" value="Spectrin/alpha-actinin"/>
</dbReference>
<feature type="coiled-coil region" evidence="6">
    <location>
        <begin position="428"/>
        <end position="455"/>
    </location>
</feature>
<dbReference type="InterPro" id="IPR002048">
    <property type="entry name" value="EF_hand_dom"/>
</dbReference>
<dbReference type="InterPro" id="IPR002017">
    <property type="entry name" value="Spectrin_repeat"/>
</dbReference>
<dbReference type="InterPro" id="IPR003108">
    <property type="entry name" value="GAR_dom"/>
</dbReference>
<dbReference type="GO" id="GO:0005198">
    <property type="term" value="F:structural molecule activity"/>
    <property type="evidence" value="ECO:0000318"/>
    <property type="project" value="GO_Central"/>
</dbReference>
<feature type="domain" description="EF-hand" evidence="8">
    <location>
        <begin position="1567"/>
        <end position="1602"/>
    </location>
</feature>
<dbReference type="GO" id="GO:0005856">
    <property type="term" value="C:cytoskeleton"/>
    <property type="evidence" value="ECO:0007669"/>
    <property type="project" value="UniProtKB-SubCell"/>
</dbReference>
<feature type="compositionally biased region" description="Polar residues" evidence="7">
    <location>
        <begin position="1480"/>
        <end position="1498"/>
    </location>
</feature>
<dbReference type="GO" id="GO:0045104">
    <property type="term" value="P:intermediate filament cytoskeleton organization"/>
    <property type="evidence" value="ECO:0000318"/>
    <property type="project" value="GO_Central"/>
</dbReference>
<dbReference type="RefSeq" id="XP_031760478.1">
    <property type="nucleotide sequence ID" value="XM_031904618.1"/>
</dbReference>
<evidence type="ECO:0000313" key="12">
    <source>
        <dbReference type="Xenbase" id="XB-GENE-29082535"/>
    </source>
</evidence>
<dbReference type="GO" id="GO:0008017">
    <property type="term" value="F:microtubule binding"/>
    <property type="evidence" value="ECO:0007669"/>
    <property type="project" value="InterPro"/>
</dbReference>
<dbReference type="GO" id="GO:0016020">
    <property type="term" value="C:membrane"/>
    <property type="evidence" value="ECO:0000318"/>
    <property type="project" value="GO_Central"/>
</dbReference>
<feature type="region of interest" description="Disordered" evidence="7">
    <location>
        <begin position="1463"/>
        <end position="1498"/>
    </location>
</feature>
<keyword evidence="6" id="KW-0175">Coiled coil</keyword>
<comment type="subcellular location">
    <subcellularLocation>
        <location evidence="1">Cytoplasm</location>
        <location evidence="1">Cytoskeleton</location>
    </subcellularLocation>
</comment>
<dbReference type="SUPFAM" id="SSF143575">
    <property type="entry name" value="GAS2 domain-like"/>
    <property type="match status" value="1"/>
</dbReference>
<dbReference type="SUPFAM" id="SSF46966">
    <property type="entry name" value="Spectrin repeat"/>
    <property type="match status" value="11"/>
</dbReference>
<dbReference type="SUPFAM" id="SSF47473">
    <property type="entry name" value="EF-hand"/>
    <property type="match status" value="1"/>
</dbReference>
<dbReference type="Pfam" id="PF13499">
    <property type="entry name" value="EF-hand_7"/>
    <property type="match status" value="1"/>
</dbReference>
<feature type="compositionally biased region" description="Low complexity" evidence="7">
    <location>
        <begin position="1754"/>
        <end position="1773"/>
    </location>
</feature>
<evidence type="ECO:0000256" key="4">
    <source>
        <dbReference type="ARBA" id="ARBA00022837"/>
    </source>
</evidence>
<keyword evidence="2" id="KW-0963">Cytoplasm</keyword>
<dbReference type="SMART" id="SM00150">
    <property type="entry name" value="SPEC"/>
    <property type="match status" value="12"/>
</dbReference>
<dbReference type="GO" id="GO:0005509">
    <property type="term" value="F:calcium ion binding"/>
    <property type="evidence" value="ECO:0007669"/>
    <property type="project" value="InterPro"/>
</dbReference>
<dbReference type="FunFam" id="1.20.58.60:FF:000001">
    <property type="entry name" value="Microtubule-actin cross-linking factor 1"/>
    <property type="match status" value="3"/>
</dbReference>
<reference evidence="11" key="1">
    <citation type="submission" date="2025-08" db="UniProtKB">
        <authorList>
            <consortium name="RefSeq"/>
        </authorList>
    </citation>
    <scope>IDENTIFICATION</scope>
    <source>
        <strain evidence="11">Nigerian</strain>
        <tissue evidence="11">Liver and blood</tissue>
    </source>
</reference>
<dbReference type="AGR" id="Xenbase:XB-GENE-29082535"/>
<feature type="domain" description="EF-hand" evidence="8">
    <location>
        <begin position="1603"/>
        <end position="1638"/>
    </location>
</feature>
<dbReference type="Xenbase" id="XB-GENE-29082535">
    <property type="gene designation" value="LOC100495047"/>
</dbReference>
<evidence type="ECO:0000256" key="2">
    <source>
        <dbReference type="ARBA" id="ARBA00022490"/>
    </source>
</evidence>
<organism evidence="10 11">
    <name type="scientific">Xenopus tropicalis</name>
    <name type="common">Western clawed frog</name>
    <name type="synonym">Silurana tropicalis</name>
    <dbReference type="NCBI Taxonomy" id="8364"/>
    <lineage>
        <taxon>Eukaryota</taxon>
        <taxon>Metazoa</taxon>
        <taxon>Chordata</taxon>
        <taxon>Craniata</taxon>
        <taxon>Vertebrata</taxon>
        <taxon>Euteleostomi</taxon>
        <taxon>Amphibia</taxon>
        <taxon>Batrachia</taxon>
        <taxon>Anura</taxon>
        <taxon>Pipoidea</taxon>
        <taxon>Pipidae</taxon>
        <taxon>Xenopodinae</taxon>
        <taxon>Xenopus</taxon>
        <taxon>Silurana</taxon>
    </lineage>
</organism>
<dbReference type="Pfam" id="PF02187">
    <property type="entry name" value="GAS2"/>
    <property type="match status" value="1"/>
</dbReference>
<dbReference type="PANTHER" id="PTHR23169:SF33">
    <property type="entry name" value="MICROTUBULE-ACTIN CROSS-LINKING FACTOR 1, ISOFORMS 1_2_3_5"/>
    <property type="match status" value="1"/>
</dbReference>
<evidence type="ECO:0000259" key="8">
    <source>
        <dbReference type="PROSITE" id="PS50222"/>
    </source>
</evidence>
<dbReference type="InterPro" id="IPR036534">
    <property type="entry name" value="GAR_dom_sf"/>
</dbReference>
<dbReference type="Gene3D" id="3.30.920.20">
    <property type="entry name" value="Gas2-like domain"/>
    <property type="match status" value="1"/>
</dbReference>
<evidence type="ECO:0000256" key="1">
    <source>
        <dbReference type="ARBA" id="ARBA00004245"/>
    </source>
</evidence>
<dbReference type="InterPro" id="IPR011992">
    <property type="entry name" value="EF-hand-dom_pair"/>
</dbReference>
<dbReference type="InterPro" id="IPR043197">
    <property type="entry name" value="Plakin"/>
</dbReference>
<dbReference type="OMA" id="PDENFKM"/>
<dbReference type="Gene3D" id="1.10.238.10">
    <property type="entry name" value="EF-hand"/>
    <property type="match status" value="1"/>
</dbReference>
<dbReference type="GO" id="GO:0005737">
    <property type="term" value="C:cytoplasm"/>
    <property type="evidence" value="ECO:0000318"/>
    <property type="project" value="GO_Central"/>
</dbReference>
<feature type="domain" description="GAR" evidence="9">
    <location>
        <begin position="1643"/>
        <end position="1715"/>
    </location>
</feature>
<dbReference type="CDD" id="cd00176">
    <property type="entry name" value="SPEC"/>
    <property type="match status" value="7"/>
</dbReference>
<keyword evidence="5" id="KW-0206">Cytoskeleton</keyword>